<evidence type="ECO:0000256" key="1">
    <source>
        <dbReference type="PROSITE-ProRule" id="PRU00325"/>
    </source>
</evidence>
<dbReference type="PROSITE" id="PS50966">
    <property type="entry name" value="ZF_SWIM"/>
    <property type="match status" value="1"/>
</dbReference>
<dbReference type="InterPro" id="IPR007527">
    <property type="entry name" value="Znf_SWIM"/>
</dbReference>
<dbReference type="Proteomes" id="UP000638353">
    <property type="component" value="Unassembled WGS sequence"/>
</dbReference>
<gene>
    <name evidence="3" type="ORF">GCM10010334_39040</name>
</gene>
<organism evidence="3 4">
    <name type="scientific">Streptomyces finlayi</name>
    <dbReference type="NCBI Taxonomy" id="67296"/>
    <lineage>
        <taxon>Bacteria</taxon>
        <taxon>Bacillati</taxon>
        <taxon>Actinomycetota</taxon>
        <taxon>Actinomycetes</taxon>
        <taxon>Kitasatosporales</taxon>
        <taxon>Streptomycetaceae</taxon>
        <taxon>Streptomyces</taxon>
    </lineage>
</organism>
<name>A0A919CAQ9_9ACTN</name>
<accession>A0A919CAQ9</accession>
<evidence type="ECO:0000313" key="4">
    <source>
        <dbReference type="Proteomes" id="UP000638353"/>
    </source>
</evidence>
<sequence>MTTEAVARADLLALSPDTLASLANRGLVKRAAKDLDAGAGPVVSVAEDGRVRAVFEDGTESELPPGAGLDPGHCTCAAPGVCRHLVGLVLAYQRTATEAADPPHAEAPGSAAPWSPGGFDDEALRVAVGARSLASARRTFLRGYTAEVHPGTSTAPEPWVELPTCTVRFPVPGEIGYALTDASPALRGEMLALAVWAFRAADAQETLRAATRLEVGGSPHPSGTALTALDRAVTTVNGLLADGVPHAGPLLGGTLRQSAAALSAAGLHWPAGVVADLAVQVEAYGERSAAHRAEELASLVGELYARHRVAAVDPGAHADVLGVREAGETALRRVRLVSLGCRVSGSGPTTYAEVFFAHPDAGVVLVLRKEWTAADGTGDAPPGGPGVASRRVLGTTLRALASGSLISENARRTASRALLLGRSRVATTTVVPAGSAWTSLPDSLLVRDLVAHAVDWDRRPPRLLRPRVAAEAVRVVELSWVGPVSYDPAEQRLTAEVRDAAGNGALLGAGYDPLCPDALDVLADALNGDGGTRYVSGALSRAGGRIRITPLAVLTPGGVRVPDLSPAAPGSVRLSADGAAGSRTDDELTEAVGGALAALAEAAHHGLRNPPPSVLGELDDAAARLARCGLDRAAALVRAIPSALPQGVAAVRDAWVDAQIRLLVTAELHQGHGS</sequence>
<evidence type="ECO:0000313" key="3">
    <source>
        <dbReference type="EMBL" id="GHC97543.1"/>
    </source>
</evidence>
<dbReference type="EMBL" id="BMVC01000007">
    <property type="protein sequence ID" value="GHC97543.1"/>
    <property type="molecule type" value="Genomic_DNA"/>
</dbReference>
<evidence type="ECO:0000259" key="2">
    <source>
        <dbReference type="PROSITE" id="PS50966"/>
    </source>
</evidence>
<reference evidence="3" key="2">
    <citation type="submission" date="2020-09" db="EMBL/GenBank/DDBJ databases">
        <authorList>
            <person name="Sun Q."/>
            <person name="Ohkuma M."/>
        </authorList>
    </citation>
    <scope>NUCLEOTIDE SEQUENCE</scope>
    <source>
        <strain evidence="3">JCM 4637</strain>
    </source>
</reference>
<keyword evidence="1" id="KW-0863">Zinc-finger</keyword>
<protein>
    <recommendedName>
        <fullName evidence="2">SWIM-type domain-containing protein</fullName>
    </recommendedName>
</protein>
<comment type="caution">
    <text evidence="3">The sequence shown here is derived from an EMBL/GenBank/DDBJ whole genome shotgun (WGS) entry which is preliminary data.</text>
</comment>
<reference evidence="3" key="1">
    <citation type="journal article" date="2014" name="Int. J. Syst. Evol. Microbiol.">
        <title>Complete genome sequence of Corynebacterium casei LMG S-19264T (=DSM 44701T), isolated from a smear-ripened cheese.</title>
        <authorList>
            <consortium name="US DOE Joint Genome Institute (JGI-PGF)"/>
            <person name="Walter F."/>
            <person name="Albersmeier A."/>
            <person name="Kalinowski J."/>
            <person name="Ruckert C."/>
        </authorList>
    </citation>
    <scope>NUCLEOTIDE SEQUENCE</scope>
    <source>
        <strain evidence="3">JCM 4637</strain>
    </source>
</reference>
<dbReference type="RefSeq" id="WP_189824474.1">
    <property type="nucleotide sequence ID" value="NZ_BMVC01000007.1"/>
</dbReference>
<proteinExistence type="predicted"/>
<dbReference type="GO" id="GO:0008270">
    <property type="term" value="F:zinc ion binding"/>
    <property type="evidence" value="ECO:0007669"/>
    <property type="project" value="UniProtKB-KW"/>
</dbReference>
<dbReference type="AlphaFoldDB" id="A0A919CAQ9"/>
<keyword evidence="1" id="KW-0479">Metal-binding</keyword>
<feature type="domain" description="SWIM-type" evidence="2">
    <location>
        <begin position="59"/>
        <end position="93"/>
    </location>
</feature>
<keyword evidence="1" id="KW-0862">Zinc</keyword>